<dbReference type="Proteomes" id="UP000018680">
    <property type="component" value="Chromosome"/>
</dbReference>
<organism evidence="1 2">
    <name type="scientific">Salinispira pacifica</name>
    <dbReference type="NCBI Taxonomy" id="1307761"/>
    <lineage>
        <taxon>Bacteria</taxon>
        <taxon>Pseudomonadati</taxon>
        <taxon>Spirochaetota</taxon>
        <taxon>Spirochaetia</taxon>
        <taxon>Spirochaetales</taxon>
        <taxon>Spirochaetaceae</taxon>
        <taxon>Salinispira</taxon>
    </lineage>
</organism>
<reference evidence="1 2" key="1">
    <citation type="journal article" date="2015" name="Stand. Genomic Sci.">
        <title>Complete genome sequence and description of Salinispira pacifica gen. nov., sp. nov., a novel spirochaete isolated form a hypersaline microbial mat.</title>
        <authorList>
            <person name="Ben Hania W."/>
            <person name="Joseph M."/>
            <person name="Schumann P."/>
            <person name="Bunk B."/>
            <person name="Fiebig A."/>
            <person name="Sproer C."/>
            <person name="Klenk H.P."/>
            <person name="Fardeau M.L."/>
            <person name="Spring S."/>
        </authorList>
    </citation>
    <scope>NUCLEOTIDE SEQUENCE [LARGE SCALE GENOMIC DNA]</scope>
    <source>
        <strain evidence="1 2">L21-RPul-D2</strain>
    </source>
</reference>
<gene>
    <name evidence="1" type="ORF">L21SP2_1954</name>
</gene>
<evidence type="ECO:0000313" key="1">
    <source>
        <dbReference type="EMBL" id="AHC15325.1"/>
    </source>
</evidence>
<dbReference type="EMBL" id="CP006939">
    <property type="protein sequence ID" value="AHC15325.1"/>
    <property type="molecule type" value="Genomic_DNA"/>
</dbReference>
<dbReference type="AlphaFoldDB" id="V5WI70"/>
<keyword evidence="2" id="KW-1185">Reference proteome</keyword>
<name>V5WI70_9SPIO</name>
<accession>V5WI70</accession>
<dbReference type="STRING" id="1307761.L21SP2_1954"/>
<sequence length="38" mass="4072">MVGQGCVGGEGGMRSEALRNVEVAGQIEHIKKKHPRIV</sequence>
<proteinExistence type="predicted"/>
<dbReference type="KEGG" id="slr:L21SP2_1954"/>
<protein>
    <submittedName>
        <fullName evidence="1">Uncharacterized protein</fullName>
    </submittedName>
</protein>
<dbReference type="HOGENOM" id="CLU_3332801_0_0_12"/>
<evidence type="ECO:0000313" key="2">
    <source>
        <dbReference type="Proteomes" id="UP000018680"/>
    </source>
</evidence>